<proteinExistence type="predicted"/>
<evidence type="ECO:0000259" key="1">
    <source>
        <dbReference type="Pfam" id="PF04542"/>
    </source>
</evidence>
<evidence type="ECO:0000313" key="2">
    <source>
        <dbReference type="EMBL" id="AKX33699.1"/>
    </source>
</evidence>
<dbReference type="Pfam" id="PF04542">
    <property type="entry name" value="Sigma70_r2"/>
    <property type="match status" value="1"/>
</dbReference>
<gene>
    <name evidence="2" type="ORF">SLITO_v1c00310</name>
</gene>
<reference evidence="2 3" key="1">
    <citation type="journal article" date="2015" name="Genome Announc.">
        <title>Complete Genome Sequence of Spiroplasma litorale TN-1T (DSM 21781), a Bacterium Isolated from a Green-Eyed Horsefly (Tabanus nigrovittatus).</title>
        <authorList>
            <person name="Lo W.S."/>
            <person name="Lai Y.C."/>
            <person name="Lien Y.W."/>
            <person name="Wang T.H."/>
            <person name="Kuo C.H."/>
        </authorList>
    </citation>
    <scope>NUCLEOTIDE SEQUENCE [LARGE SCALE GENOMIC DNA]</scope>
    <source>
        <strain evidence="2 3">TN-1</strain>
    </source>
</reference>
<dbReference type="STRING" id="216942.SLITO_v1c00310"/>
<dbReference type="InterPro" id="IPR007627">
    <property type="entry name" value="RNA_pol_sigma70_r2"/>
</dbReference>
<name>A0A0K1W061_9MOLU</name>
<protein>
    <recommendedName>
        <fullName evidence="1">RNA polymerase sigma-70 region 2 domain-containing protein</fullName>
    </recommendedName>
</protein>
<evidence type="ECO:0000313" key="3">
    <source>
        <dbReference type="Proteomes" id="UP000067476"/>
    </source>
</evidence>
<dbReference type="AlphaFoldDB" id="A0A0K1W061"/>
<dbReference type="KEGG" id="sll:SLITO_v1c00310"/>
<dbReference type="Proteomes" id="UP000067476">
    <property type="component" value="Chromosome"/>
</dbReference>
<keyword evidence="3" id="KW-1185">Reference proteome</keyword>
<dbReference type="GO" id="GO:0003700">
    <property type="term" value="F:DNA-binding transcription factor activity"/>
    <property type="evidence" value="ECO:0007669"/>
    <property type="project" value="InterPro"/>
</dbReference>
<accession>A0A0K1W061</accession>
<dbReference type="PATRIC" id="fig|216942.3.peg.31"/>
<dbReference type="EMBL" id="CP012357">
    <property type="protein sequence ID" value="AKX33699.1"/>
    <property type="molecule type" value="Genomic_DNA"/>
</dbReference>
<sequence>MESSNLRTRKLINELVEIKFNNLFNTNDISILKNTLYKTITTEYQKLAIVQLDLEDFTHVIYSALVEVEKKYDKSKNVPLAAYAKFILRNRILDYGKHLRRKKRMATIQAINSNRGEVSNSYISAFDKDVDSYSHQEYMVGNNDRKVRRIILDYLNSDASIIDKKIIYMMYEGNTQKEIMENLKINRKRILICKENLKKYFRSLIN</sequence>
<dbReference type="GO" id="GO:0006352">
    <property type="term" value="P:DNA-templated transcription initiation"/>
    <property type="evidence" value="ECO:0007669"/>
    <property type="project" value="InterPro"/>
</dbReference>
<feature type="domain" description="RNA polymerase sigma-70 region 2" evidence="1">
    <location>
        <begin position="49"/>
        <end position="104"/>
    </location>
</feature>
<dbReference type="RefSeq" id="WP_075057801.1">
    <property type="nucleotide sequence ID" value="NZ_CP012357.1"/>
</dbReference>
<dbReference type="OrthoDB" id="389315at2"/>
<organism evidence="2 3">
    <name type="scientific">Spiroplasma litorale</name>
    <dbReference type="NCBI Taxonomy" id="216942"/>
    <lineage>
        <taxon>Bacteria</taxon>
        <taxon>Bacillati</taxon>
        <taxon>Mycoplasmatota</taxon>
        <taxon>Mollicutes</taxon>
        <taxon>Entomoplasmatales</taxon>
        <taxon>Spiroplasmataceae</taxon>
        <taxon>Spiroplasma</taxon>
    </lineage>
</organism>
<dbReference type="InterPro" id="IPR013325">
    <property type="entry name" value="RNA_pol_sigma_r2"/>
</dbReference>
<dbReference type="SUPFAM" id="SSF88946">
    <property type="entry name" value="Sigma2 domain of RNA polymerase sigma factors"/>
    <property type="match status" value="1"/>
</dbReference>